<accession>W4FJ64</accession>
<proteinExistence type="predicted"/>
<dbReference type="InterPro" id="IPR027806">
    <property type="entry name" value="HARBI1_dom"/>
</dbReference>
<protein>
    <recommendedName>
        <fullName evidence="4">DDE Tnp4 domain-containing protein</fullName>
    </recommendedName>
</protein>
<gene>
    <name evidence="5" type="ORF">H257_16863</name>
</gene>
<evidence type="ECO:0000313" key="5">
    <source>
        <dbReference type="EMBL" id="ETV66778.1"/>
    </source>
</evidence>
<dbReference type="Pfam" id="PF13359">
    <property type="entry name" value="DDE_Tnp_4"/>
    <property type="match status" value="1"/>
</dbReference>
<feature type="domain" description="DDE Tnp4" evidence="4">
    <location>
        <begin position="183"/>
        <end position="319"/>
    </location>
</feature>
<keyword evidence="3" id="KW-0175">Coiled coil</keyword>
<comment type="cofactor">
    <cofactor evidence="1">
        <name>a divalent metal cation</name>
        <dbReference type="ChEBI" id="CHEBI:60240"/>
    </cofactor>
</comment>
<organism evidence="5">
    <name type="scientific">Aphanomyces astaci</name>
    <name type="common">Crayfish plague agent</name>
    <dbReference type="NCBI Taxonomy" id="112090"/>
    <lineage>
        <taxon>Eukaryota</taxon>
        <taxon>Sar</taxon>
        <taxon>Stramenopiles</taxon>
        <taxon>Oomycota</taxon>
        <taxon>Saprolegniomycetes</taxon>
        <taxon>Saprolegniales</taxon>
        <taxon>Verrucalvaceae</taxon>
        <taxon>Aphanomyces</taxon>
    </lineage>
</organism>
<dbReference type="VEuPathDB" id="FungiDB:H257_16863"/>
<evidence type="ECO:0000259" key="4">
    <source>
        <dbReference type="Pfam" id="PF13359"/>
    </source>
</evidence>
<dbReference type="GO" id="GO:0046872">
    <property type="term" value="F:metal ion binding"/>
    <property type="evidence" value="ECO:0007669"/>
    <property type="project" value="UniProtKB-KW"/>
</dbReference>
<dbReference type="EMBL" id="KI913206">
    <property type="protein sequence ID" value="ETV66778.1"/>
    <property type="molecule type" value="Genomic_DNA"/>
</dbReference>
<feature type="coiled-coil region" evidence="3">
    <location>
        <begin position="339"/>
        <end position="366"/>
    </location>
</feature>
<reference evidence="5" key="1">
    <citation type="submission" date="2013-12" db="EMBL/GenBank/DDBJ databases">
        <title>The Genome Sequence of Aphanomyces astaci APO3.</title>
        <authorList>
            <consortium name="The Broad Institute Genomics Platform"/>
            <person name="Russ C."/>
            <person name="Tyler B."/>
            <person name="van West P."/>
            <person name="Dieguez-Uribeondo J."/>
            <person name="Young S.K."/>
            <person name="Zeng Q."/>
            <person name="Gargeya S."/>
            <person name="Fitzgerald M."/>
            <person name="Abouelleil A."/>
            <person name="Alvarado L."/>
            <person name="Chapman S.B."/>
            <person name="Gainer-Dewar J."/>
            <person name="Goldberg J."/>
            <person name="Griggs A."/>
            <person name="Gujja S."/>
            <person name="Hansen M."/>
            <person name="Howarth C."/>
            <person name="Imamovic A."/>
            <person name="Ireland A."/>
            <person name="Larimer J."/>
            <person name="McCowan C."/>
            <person name="Murphy C."/>
            <person name="Pearson M."/>
            <person name="Poon T.W."/>
            <person name="Priest M."/>
            <person name="Roberts A."/>
            <person name="Saif S."/>
            <person name="Shea T."/>
            <person name="Sykes S."/>
            <person name="Wortman J."/>
            <person name="Nusbaum C."/>
            <person name="Birren B."/>
        </authorList>
    </citation>
    <scope>NUCLEOTIDE SEQUENCE [LARGE SCALE GENOMIC DNA]</scope>
    <source>
        <strain evidence="5">APO3</strain>
    </source>
</reference>
<keyword evidence="2" id="KW-0479">Metal-binding</keyword>
<dbReference type="RefSeq" id="XP_009843754.1">
    <property type="nucleotide sequence ID" value="XM_009845452.1"/>
</dbReference>
<evidence type="ECO:0000256" key="1">
    <source>
        <dbReference type="ARBA" id="ARBA00001968"/>
    </source>
</evidence>
<name>W4FJ64_APHAT</name>
<sequence length="378" mass="43460">MPINANAVLNRLQDQTIRDWSYLEASFTTHGEATRAANESDEAAAHPIMDKFITDLGSEEIRTLTNFTVTEFETLWSFVGTAMQSAWMEGRGRRSPTSPKDAMFMALTVLKHFSSWEKHAADYGFKAPTFEKLIMRVLSVIEPIFYRRFITTETMAELTQTGQRFAHFPYALYAVDVKFQPSNRPADRFAEQKHYFSGKHHLYGYKIEAAVSPDGRCVAMSTADPGSVHDLTIMNSRKHVHLANLAKSASESLVPDHGEQAALHRGSDLERNANVSSNRVIVENFFGRVCSLWRVSCATYTWSERNYSAIQRVTFALTNFDLSLLPLRHDDEDFYGRVLARYQRMANEKKRKRQETQRRYRLNRQERAAMDAVRVMRF</sequence>
<evidence type="ECO:0000256" key="2">
    <source>
        <dbReference type="ARBA" id="ARBA00022723"/>
    </source>
</evidence>
<evidence type="ECO:0000256" key="3">
    <source>
        <dbReference type="SAM" id="Coils"/>
    </source>
</evidence>
<dbReference type="AlphaFoldDB" id="W4FJ64"/>
<dbReference type="GeneID" id="20818859"/>